<name>A0A3S4TAJ5_9ACTO</name>
<evidence type="ECO:0000313" key="2">
    <source>
        <dbReference type="Proteomes" id="UP000266895"/>
    </source>
</evidence>
<protein>
    <submittedName>
        <fullName evidence="1">Uncharacterized protein</fullName>
    </submittedName>
</protein>
<dbReference type="KEGG" id="ahw:NCTC11636_01841"/>
<reference evidence="1 2" key="1">
    <citation type="submission" date="2018-12" db="EMBL/GenBank/DDBJ databases">
        <authorList>
            <consortium name="Pathogen Informatics"/>
        </authorList>
    </citation>
    <scope>NUCLEOTIDE SEQUENCE [LARGE SCALE GENOMIC DNA]</scope>
    <source>
        <strain evidence="1 2">NCTC11636</strain>
    </source>
</reference>
<dbReference type="EMBL" id="LR134350">
    <property type="protein sequence ID" value="VEG29026.1"/>
    <property type="molecule type" value="Genomic_DNA"/>
</dbReference>
<evidence type="ECO:0000313" key="1">
    <source>
        <dbReference type="EMBL" id="VEG29026.1"/>
    </source>
</evidence>
<dbReference type="Proteomes" id="UP000266895">
    <property type="component" value="Chromosome"/>
</dbReference>
<organism evidence="1 2">
    <name type="scientific">Actinomyces howellii</name>
    <dbReference type="NCBI Taxonomy" id="52771"/>
    <lineage>
        <taxon>Bacteria</taxon>
        <taxon>Bacillati</taxon>
        <taxon>Actinomycetota</taxon>
        <taxon>Actinomycetes</taxon>
        <taxon>Actinomycetales</taxon>
        <taxon>Actinomycetaceae</taxon>
        <taxon>Actinomyces</taxon>
    </lineage>
</organism>
<proteinExistence type="predicted"/>
<gene>
    <name evidence="1" type="ORF">NCTC11636_01841</name>
</gene>
<accession>A0A3S4TAJ5</accession>
<dbReference type="RefSeq" id="WP_126382850.1">
    <property type="nucleotide sequence ID" value="NZ_LR134350.1"/>
</dbReference>
<keyword evidence="2" id="KW-1185">Reference proteome</keyword>
<sequence>MASRKERLGNLEDRVRQSVQEVAENGHTEYMLKSGYHNVNADRVWESKLADEQQRMLESDVRAMLAAYEGLSAEVHRQWEAAEDE</sequence>
<dbReference type="AlphaFoldDB" id="A0A3S4TAJ5"/>